<name>A0AAW3I5Q3_9BURK</name>
<dbReference type="SUPFAM" id="SSF89447">
    <property type="entry name" value="AbrB/MazE/MraZ-like"/>
    <property type="match status" value="1"/>
</dbReference>
<dbReference type="GO" id="GO:0003677">
    <property type="term" value="F:DNA binding"/>
    <property type="evidence" value="ECO:0007669"/>
    <property type="project" value="InterPro"/>
</dbReference>
<gene>
    <name evidence="2" type="ORF">AFM18_16395</name>
</gene>
<evidence type="ECO:0000313" key="3">
    <source>
        <dbReference type="Proteomes" id="UP000037511"/>
    </source>
</evidence>
<evidence type="ECO:0000313" key="2">
    <source>
        <dbReference type="EMBL" id="KNE26633.1"/>
    </source>
</evidence>
<proteinExistence type="predicted"/>
<feature type="domain" description="SpoVT-AbrB" evidence="1">
    <location>
        <begin position="4"/>
        <end position="50"/>
    </location>
</feature>
<dbReference type="Proteomes" id="UP000037511">
    <property type="component" value="Unassembled WGS sequence"/>
</dbReference>
<dbReference type="RefSeq" id="WP_050447985.1">
    <property type="nucleotide sequence ID" value="NZ_LGVG01000020.1"/>
</dbReference>
<protein>
    <submittedName>
        <fullName evidence="2">AbrB family transcriptional regulator</fullName>
    </submittedName>
</protein>
<dbReference type="EMBL" id="LGVG01000020">
    <property type="protein sequence ID" value="KNE26633.1"/>
    <property type="molecule type" value="Genomic_DNA"/>
</dbReference>
<dbReference type="InterPro" id="IPR007159">
    <property type="entry name" value="SpoVT-AbrB_dom"/>
</dbReference>
<sequence>MRVVKFGSGLALRLPDNVVDTLNLKEGDEVEIHVKDDRRFEVRKTVDEEEVLIRLRKFRGKLPADFIFNRDEANCRGW</sequence>
<evidence type="ECO:0000259" key="1">
    <source>
        <dbReference type="SMART" id="SM00966"/>
    </source>
</evidence>
<dbReference type="Pfam" id="PF04014">
    <property type="entry name" value="MazE_antitoxin"/>
    <property type="match status" value="1"/>
</dbReference>
<reference evidence="2 3" key="1">
    <citation type="submission" date="2015-07" db="EMBL/GenBank/DDBJ databases">
        <title>Draft genome of Achromobacter spanius.</title>
        <authorList>
            <person name="Wang X."/>
        </authorList>
    </citation>
    <scope>NUCLEOTIDE SEQUENCE [LARGE SCALE GENOMIC DNA]</scope>
    <source>
        <strain evidence="2 3">CGMCC9173</strain>
    </source>
</reference>
<dbReference type="AlphaFoldDB" id="A0AAW3I5Q3"/>
<comment type="caution">
    <text evidence="2">The sequence shown here is derived from an EMBL/GenBank/DDBJ whole genome shotgun (WGS) entry which is preliminary data.</text>
</comment>
<dbReference type="SMART" id="SM00966">
    <property type="entry name" value="SpoVT_AbrB"/>
    <property type="match status" value="1"/>
</dbReference>
<dbReference type="Gene3D" id="2.10.260.10">
    <property type="match status" value="1"/>
</dbReference>
<organism evidence="2 3">
    <name type="scientific">Achromobacter spanius</name>
    <dbReference type="NCBI Taxonomy" id="217203"/>
    <lineage>
        <taxon>Bacteria</taxon>
        <taxon>Pseudomonadati</taxon>
        <taxon>Pseudomonadota</taxon>
        <taxon>Betaproteobacteria</taxon>
        <taxon>Burkholderiales</taxon>
        <taxon>Alcaligenaceae</taxon>
        <taxon>Achromobacter</taxon>
    </lineage>
</organism>
<dbReference type="InterPro" id="IPR037914">
    <property type="entry name" value="SpoVT-AbrB_sf"/>
</dbReference>
<accession>A0AAW3I5Q3</accession>